<comment type="caution">
    <text evidence="2">The sequence shown here is derived from an EMBL/GenBank/DDBJ whole genome shotgun (WGS) entry which is preliminary data.</text>
</comment>
<feature type="transmembrane region" description="Helical" evidence="1">
    <location>
        <begin position="104"/>
        <end position="122"/>
    </location>
</feature>
<keyword evidence="3" id="KW-1185">Reference proteome</keyword>
<keyword evidence="1" id="KW-1133">Transmembrane helix</keyword>
<organism evidence="2 3">
    <name type="scientific">Sphingomonas cremea</name>
    <dbReference type="NCBI Taxonomy" id="2904799"/>
    <lineage>
        <taxon>Bacteria</taxon>
        <taxon>Pseudomonadati</taxon>
        <taxon>Pseudomonadota</taxon>
        <taxon>Alphaproteobacteria</taxon>
        <taxon>Sphingomonadales</taxon>
        <taxon>Sphingomonadaceae</taxon>
        <taxon>Sphingomonas</taxon>
    </lineage>
</organism>
<feature type="transmembrane region" description="Helical" evidence="1">
    <location>
        <begin position="80"/>
        <end position="98"/>
    </location>
</feature>
<protein>
    <submittedName>
        <fullName evidence="2">DUF6356 family protein</fullName>
    </submittedName>
</protein>
<accession>A0A9X1QLI8</accession>
<keyword evidence="1" id="KW-0812">Transmembrane</keyword>
<evidence type="ECO:0000256" key="1">
    <source>
        <dbReference type="SAM" id="Phobius"/>
    </source>
</evidence>
<reference evidence="2" key="1">
    <citation type="submission" date="2022-01" db="EMBL/GenBank/DDBJ databases">
        <authorList>
            <person name="Jo J.-H."/>
            <person name="Im W.-T."/>
        </authorList>
    </citation>
    <scope>NUCLEOTIDE SEQUENCE</scope>
    <source>
        <strain evidence="2">G124</strain>
    </source>
</reference>
<feature type="transmembrane region" description="Helical" evidence="1">
    <location>
        <begin position="20"/>
        <end position="43"/>
    </location>
</feature>
<sequence>MIGKTRAHLQAAGESYWQHFRFATTFGLLATAAGIAALIHAVIPAACTSTASRIVRHLGHLIEDRGMIDAIERDAVEARAFILLLLLAAVVVAPLWILDVPTGLRLVYTILAFLLPATLLISNPDLSSFGERVA</sequence>
<name>A0A9X1QLI8_9SPHN</name>
<dbReference type="RefSeq" id="WP_235066816.1">
    <property type="nucleotide sequence ID" value="NZ_JAKFGM010000001.1"/>
</dbReference>
<dbReference type="Pfam" id="PF19883">
    <property type="entry name" value="DUF6356"/>
    <property type="match status" value="1"/>
</dbReference>
<proteinExistence type="predicted"/>
<dbReference type="EMBL" id="JAKFGM010000001">
    <property type="protein sequence ID" value="MCF2514347.1"/>
    <property type="molecule type" value="Genomic_DNA"/>
</dbReference>
<evidence type="ECO:0000313" key="3">
    <source>
        <dbReference type="Proteomes" id="UP001139410"/>
    </source>
</evidence>
<dbReference type="Proteomes" id="UP001139410">
    <property type="component" value="Unassembled WGS sequence"/>
</dbReference>
<dbReference type="AlphaFoldDB" id="A0A9X1QLI8"/>
<dbReference type="InterPro" id="IPR045936">
    <property type="entry name" value="DUF6356"/>
</dbReference>
<gene>
    <name evidence="2" type="ORF">LVY65_04605</name>
</gene>
<evidence type="ECO:0000313" key="2">
    <source>
        <dbReference type="EMBL" id="MCF2514347.1"/>
    </source>
</evidence>
<keyword evidence="1" id="KW-0472">Membrane</keyword>